<organism evidence="1 2">
    <name type="scientific">Phaeobacter gallaeciensis</name>
    <dbReference type="NCBI Taxonomy" id="60890"/>
    <lineage>
        <taxon>Bacteria</taxon>
        <taxon>Pseudomonadati</taxon>
        <taxon>Pseudomonadota</taxon>
        <taxon>Alphaproteobacteria</taxon>
        <taxon>Rhodobacterales</taxon>
        <taxon>Roseobacteraceae</taxon>
        <taxon>Phaeobacter</taxon>
    </lineage>
</organism>
<evidence type="ECO:0000313" key="1">
    <source>
        <dbReference type="EMBL" id="RBW51718.1"/>
    </source>
</evidence>
<dbReference type="AlphaFoldDB" id="A0A366WND2"/>
<dbReference type="EMBL" id="QOCE01000043">
    <property type="protein sequence ID" value="RBW51718.1"/>
    <property type="molecule type" value="Genomic_DNA"/>
</dbReference>
<evidence type="ECO:0000313" key="2">
    <source>
        <dbReference type="Proteomes" id="UP000252706"/>
    </source>
</evidence>
<protein>
    <submittedName>
        <fullName evidence="1">Uncharacterized protein</fullName>
    </submittedName>
</protein>
<sequence length="429" mass="47705">MTEHEVWGFKIRKSASGKNIWPNEVKWEATRRIREDGQSAGDVAAELGAHECLVRKWSVADRRHRGEKIQVEGPAFTAVSFDEKESIGETPAPATSGTLDVARHEARREESLQEALREAIFLRNWEIAQAPLKAVAQHLGLELPEDPHDWRRLASHATRAMLEVSQERQRRDRGEYSEPSIFFRRALTATQVDTVKPVTIQEPAAAIPPATFACTASSKNTTASETVPAFNKIVNPHNPLARSEEIVPAEVIAEETAPSSPKPQAFVDPGLAQSPIAVGGALYREARLAGKPGKRVKEKANVGEGKSYKKNSACNVTSTIRLLEAFFPDTAMQDLTEDNFIEFFELVPRLPAIHGKSSKEVRDIRKLIEQVDNEEARGISQLKLDMAMREESKGNIDVAVHRAKTPRLRVGTIYRHMQDGKIFDFDVAA</sequence>
<proteinExistence type="predicted"/>
<accession>A0A366WND2</accession>
<reference evidence="1 2" key="1">
    <citation type="submission" date="2018-07" db="EMBL/GenBank/DDBJ databases">
        <title>Modular assembly of carbohydrate-degrading microbial communities in the ocean.</title>
        <authorList>
            <person name="Enke T.N."/>
            <person name="Datta M.S."/>
            <person name="Schwartzman J.A."/>
            <person name="Cermak N."/>
            <person name="Schmitz D.A."/>
            <person name="Barrere J."/>
            <person name="Cordero O.X."/>
        </authorList>
    </citation>
    <scope>NUCLEOTIDE SEQUENCE [LARGE SCALE GENOMIC DNA]</scope>
    <source>
        <strain evidence="1 2">C3M10</strain>
    </source>
</reference>
<dbReference type="Proteomes" id="UP000252706">
    <property type="component" value="Unassembled WGS sequence"/>
</dbReference>
<comment type="caution">
    <text evidence="1">The sequence shown here is derived from an EMBL/GenBank/DDBJ whole genome shotgun (WGS) entry which is preliminary data.</text>
</comment>
<name>A0A366WND2_9RHOB</name>
<gene>
    <name evidence="1" type="ORF">DS909_17420</name>
</gene>